<dbReference type="Gene3D" id="3.90.79.10">
    <property type="entry name" value="Nucleoside Triphosphate Pyrophosphohydrolase"/>
    <property type="match status" value="1"/>
</dbReference>
<sequence>MKLNPSAAAEAIPFRRPERSAATGFADNPLERHSERRERPEEIEALYRRGDARTFVIAGEIPVLRRARDGFDARFSLAEAAALGEIAEVPFLGTIDGTPLFATLLPAAEAEPLKARADLAVVDLRSIAVQGLLPAREVGPLGEAKALLHWHQRHRFCANCGARSAPAAGGWRRDCAACRAQHFPRVDPVVIMLAVRGERCLLGRQARFAPGTYSCLAGFVEPGETVEDAVRRELMEEAGIRTGKVRYLASQPWPFPSSLMIGCLAEALDEELVVDRLEFEDARWFSREAASAMLDGTHAEGLTAPPPVAIARHIIEAFVNGDERI</sequence>
<dbReference type="SUPFAM" id="SSF55811">
    <property type="entry name" value="Nudix"/>
    <property type="match status" value="1"/>
</dbReference>
<evidence type="ECO:0000256" key="11">
    <source>
        <dbReference type="SAM" id="MobiDB-lite"/>
    </source>
</evidence>
<gene>
    <name evidence="13" type="primary">nudC</name>
    <name evidence="13" type="ORF">QNA08_05425</name>
</gene>
<evidence type="ECO:0000256" key="4">
    <source>
        <dbReference type="ARBA" id="ARBA00012381"/>
    </source>
</evidence>
<dbReference type="InterPro" id="IPR020084">
    <property type="entry name" value="NUDIX_hydrolase_CS"/>
</dbReference>
<protein>
    <recommendedName>
        <fullName evidence="4">NAD(+) diphosphatase</fullName>
        <ecNumber evidence="4">3.6.1.22</ecNumber>
    </recommendedName>
</protein>
<comment type="similarity">
    <text evidence="3">Belongs to the Nudix hydrolase family. NudC subfamily.</text>
</comment>
<name>A0ABT7AE65_9HYPH</name>
<dbReference type="InterPro" id="IPR015375">
    <property type="entry name" value="NADH_PPase-like_N"/>
</dbReference>
<reference evidence="13 14" key="1">
    <citation type="submission" date="2023-05" db="EMBL/GenBank/DDBJ databases">
        <title>Chelatococcus sp. nov., a moderately thermophilic bacterium isolated from hot spring microbial mat.</title>
        <authorList>
            <person name="Hu C.-J."/>
            <person name="Li W.-J."/>
        </authorList>
    </citation>
    <scope>NUCLEOTIDE SEQUENCE [LARGE SCALE GENOMIC DNA]</scope>
    <source>
        <strain evidence="13 14">SYSU G07232</strain>
    </source>
</reference>
<dbReference type="Pfam" id="PF00293">
    <property type="entry name" value="NUDIX"/>
    <property type="match status" value="1"/>
</dbReference>
<dbReference type="InterPro" id="IPR049734">
    <property type="entry name" value="NudC-like_C"/>
</dbReference>
<dbReference type="Gene3D" id="3.90.79.20">
    <property type="match status" value="1"/>
</dbReference>
<dbReference type="CDD" id="cd03429">
    <property type="entry name" value="NUDIX_NADH_pyrophosphatase_Nudt13"/>
    <property type="match status" value="1"/>
</dbReference>
<dbReference type="PANTHER" id="PTHR42904:SF6">
    <property type="entry name" value="NAD-CAPPED RNA HYDROLASE NUDT12"/>
    <property type="match status" value="1"/>
</dbReference>
<feature type="domain" description="Nudix hydrolase" evidence="12">
    <location>
        <begin position="184"/>
        <end position="316"/>
    </location>
</feature>
<evidence type="ECO:0000256" key="2">
    <source>
        <dbReference type="ARBA" id="ARBA00001947"/>
    </source>
</evidence>
<evidence type="ECO:0000256" key="1">
    <source>
        <dbReference type="ARBA" id="ARBA00001946"/>
    </source>
</evidence>
<keyword evidence="7" id="KW-0460">Magnesium</keyword>
<dbReference type="Pfam" id="PF09296">
    <property type="entry name" value="NUDIX-like"/>
    <property type="match status" value="1"/>
</dbReference>
<dbReference type="EMBL" id="JASJEV010000002">
    <property type="protein sequence ID" value="MDJ1157671.1"/>
    <property type="molecule type" value="Genomic_DNA"/>
</dbReference>
<evidence type="ECO:0000313" key="14">
    <source>
        <dbReference type="Proteomes" id="UP001321492"/>
    </source>
</evidence>
<dbReference type="GO" id="GO:0016787">
    <property type="term" value="F:hydrolase activity"/>
    <property type="evidence" value="ECO:0007669"/>
    <property type="project" value="UniProtKB-KW"/>
</dbReference>
<evidence type="ECO:0000256" key="6">
    <source>
        <dbReference type="ARBA" id="ARBA00022801"/>
    </source>
</evidence>
<evidence type="ECO:0000256" key="3">
    <source>
        <dbReference type="ARBA" id="ARBA00009595"/>
    </source>
</evidence>
<dbReference type="Proteomes" id="UP001321492">
    <property type="component" value="Unassembled WGS sequence"/>
</dbReference>
<evidence type="ECO:0000256" key="8">
    <source>
        <dbReference type="ARBA" id="ARBA00023027"/>
    </source>
</evidence>
<comment type="catalytic activity">
    <reaction evidence="9">
        <text>a 5'-end NAD(+)-phospho-ribonucleoside in mRNA + H2O = a 5'-end phospho-adenosine-phospho-ribonucleoside in mRNA + beta-nicotinamide D-ribonucleotide + 2 H(+)</text>
        <dbReference type="Rhea" id="RHEA:60876"/>
        <dbReference type="Rhea" id="RHEA-COMP:15698"/>
        <dbReference type="Rhea" id="RHEA-COMP:15719"/>
        <dbReference type="ChEBI" id="CHEBI:14649"/>
        <dbReference type="ChEBI" id="CHEBI:15377"/>
        <dbReference type="ChEBI" id="CHEBI:15378"/>
        <dbReference type="ChEBI" id="CHEBI:144029"/>
        <dbReference type="ChEBI" id="CHEBI:144051"/>
    </reaction>
    <physiologicalReaction direction="left-to-right" evidence="9">
        <dbReference type="Rhea" id="RHEA:60877"/>
    </physiologicalReaction>
</comment>
<dbReference type="PANTHER" id="PTHR42904">
    <property type="entry name" value="NUDIX HYDROLASE, NUDC SUBFAMILY"/>
    <property type="match status" value="1"/>
</dbReference>
<comment type="cofactor">
    <cofactor evidence="1">
        <name>Mg(2+)</name>
        <dbReference type="ChEBI" id="CHEBI:18420"/>
    </cofactor>
</comment>
<keyword evidence="6 10" id="KW-0378">Hydrolase</keyword>
<keyword evidence="14" id="KW-1185">Reference proteome</keyword>
<feature type="compositionally biased region" description="Basic and acidic residues" evidence="11">
    <location>
        <begin position="29"/>
        <end position="39"/>
    </location>
</feature>
<organism evidence="13 14">
    <name type="scientific">Chelatococcus albus</name>
    <dbReference type="NCBI Taxonomy" id="3047466"/>
    <lineage>
        <taxon>Bacteria</taxon>
        <taxon>Pseudomonadati</taxon>
        <taxon>Pseudomonadota</taxon>
        <taxon>Alphaproteobacteria</taxon>
        <taxon>Hyphomicrobiales</taxon>
        <taxon>Chelatococcaceae</taxon>
        <taxon>Chelatococcus</taxon>
    </lineage>
</organism>
<evidence type="ECO:0000256" key="10">
    <source>
        <dbReference type="RuleBase" id="RU003476"/>
    </source>
</evidence>
<dbReference type="InterPro" id="IPR050241">
    <property type="entry name" value="NAD-cap_RNA_hydrolase_NudC"/>
</dbReference>
<proteinExistence type="inferred from homology"/>
<dbReference type="EC" id="3.6.1.22" evidence="4"/>
<dbReference type="PROSITE" id="PS51462">
    <property type="entry name" value="NUDIX"/>
    <property type="match status" value="1"/>
</dbReference>
<dbReference type="InterPro" id="IPR015797">
    <property type="entry name" value="NUDIX_hydrolase-like_dom_sf"/>
</dbReference>
<evidence type="ECO:0000256" key="7">
    <source>
        <dbReference type="ARBA" id="ARBA00022842"/>
    </source>
</evidence>
<dbReference type="PROSITE" id="PS00893">
    <property type="entry name" value="NUDIX_BOX"/>
    <property type="match status" value="1"/>
</dbReference>
<dbReference type="NCBIfam" id="NF001299">
    <property type="entry name" value="PRK00241.1"/>
    <property type="match status" value="1"/>
</dbReference>
<keyword evidence="5" id="KW-0479">Metal-binding</keyword>
<feature type="region of interest" description="Disordered" evidence="11">
    <location>
        <begin position="1"/>
        <end position="39"/>
    </location>
</feature>
<dbReference type="RefSeq" id="WP_283739648.1">
    <property type="nucleotide sequence ID" value="NZ_JASJEV010000002.1"/>
</dbReference>
<dbReference type="InterPro" id="IPR015376">
    <property type="entry name" value="Znr_NADH_PPase"/>
</dbReference>
<evidence type="ECO:0000256" key="5">
    <source>
        <dbReference type="ARBA" id="ARBA00022723"/>
    </source>
</evidence>
<dbReference type="InterPro" id="IPR000086">
    <property type="entry name" value="NUDIX_hydrolase_dom"/>
</dbReference>
<evidence type="ECO:0000259" key="12">
    <source>
        <dbReference type="PROSITE" id="PS51462"/>
    </source>
</evidence>
<comment type="caution">
    <text evidence="13">The sequence shown here is derived from an EMBL/GenBank/DDBJ whole genome shotgun (WGS) entry which is preliminary data.</text>
</comment>
<dbReference type="Pfam" id="PF09297">
    <property type="entry name" value="Zn_ribbon_NUD"/>
    <property type="match status" value="1"/>
</dbReference>
<accession>A0ABT7AE65</accession>
<evidence type="ECO:0000256" key="9">
    <source>
        <dbReference type="ARBA" id="ARBA00023679"/>
    </source>
</evidence>
<comment type="cofactor">
    <cofactor evidence="2">
        <name>Zn(2+)</name>
        <dbReference type="ChEBI" id="CHEBI:29105"/>
    </cofactor>
</comment>
<dbReference type="InterPro" id="IPR020476">
    <property type="entry name" value="Nudix_hydrolase"/>
</dbReference>
<dbReference type="PRINTS" id="PR00502">
    <property type="entry name" value="NUDIXFAMILY"/>
</dbReference>
<evidence type="ECO:0000313" key="13">
    <source>
        <dbReference type="EMBL" id="MDJ1157671.1"/>
    </source>
</evidence>
<keyword evidence="8" id="KW-0520">NAD</keyword>